<keyword evidence="2" id="KW-1185">Reference proteome</keyword>
<organism evidence="1 2">
    <name type="scientific">Syntrophus aciditrophicus (strain SB)</name>
    <dbReference type="NCBI Taxonomy" id="56780"/>
    <lineage>
        <taxon>Bacteria</taxon>
        <taxon>Pseudomonadati</taxon>
        <taxon>Thermodesulfobacteriota</taxon>
        <taxon>Syntrophia</taxon>
        <taxon>Syntrophales</taxon>
        <taxon>Syntrophaceae</taxon>
        <taxon>Syntrophus</taxon>
    </lineage>
</organism>
<dbReference type="KEGG" id="sat:SYN_03016"/>
<dbReference type="HOGENOM" id="CLU_3123521_0_0_7"/>
<accession>Q2LW04</accession>
<dbReference type="InParanoid" id="Q2LW04"/>
<dbReference type="EMBL" id="CP000252">
    <property type="protein sequence ID" value="ABC78267.1"/>
    <property type="molecule type" value="Genomic_DNA"/>
</dbReference>
<evidence type="ECO:0000313" key="1">
    <source>
        <dbReference type="EMBL" id="ABC78267.1"/>
    </source>
</evidence>
<reference evidence="1 2" key="1">
    <citation type="journal article" date="2007" name="Proc. Natl. Acad. Sci. U.S.A.">
        <title>The genome of Syntrophus aciditrophicus: life at the thermodynamic limit of microbial growth.</title>
        <authorList>
            <person name="McInerney M.J."/>
            <person name="Rohlin L."/>
            <person name="Mouttaki H."/>
            <person name="Kim U."/>
            <person name="Krupp R.S."/>
            <person name="Rios-Hernandez L."/>
            <person name="Sieber J."/>
            <person name="Struchtemeyer C.G."/>
            <person name="Bhattacharyya A."/>
            <person name="Campbell J.W."/>
            <person name="Gunsalus R.P."/>
        </authorList>
    </citation>
    <scope>NUCLEOTIDE SEQUENCE [LARGE SCALE GENOMIC DNA]</scope>
    <source>
        <strain evidence="1 2">SB</strain>
    </source>
</reference>
<dbReference type="STRING" id="56780.SYN_03016"/>
<name>Q2LW04_SYNAS</name>
<gene>
    <name evidence="1" type="ORF">SYN_03016</name>
</gene>
<dbReference type="Proteomes" id="UP000001933">
    <property type="component" value="Chromosome"/>
</dbReference>
<evidence type="ECO:0000313" key="2">
    <source>
        <dbReference type="Proteomes" id="UP000001933"/>
    </source>
</evidence>
<protein>
    <submittedName>
        <fullName evidence="1">Hypothetical cytosolic protein</fullName>
    </submittedName>
</protein>
<dbReference type="AlphaFoldDB" id="Q2LW04"/>
<sequence length="50" mass="5721">MPSCRREDLVDFKVSLNGINILLMSGILNTGKHDYDKIHKKESHPKTPQD</sequence>
<proteinExistence type="predicted"/>